<reference evidence="10 11" key="1">
    <citation type="journal article" date="2013" name="Nature">
        <title>Insights into bilaterian evolution from three spiralian genomes.</title>
        <authorList>
            <person name="Simakov O."/>
            <person name="Marletaz F."/>
            <person name="Cho S.J."/>
            <person name="Edsinger-Gonzales E."/>
            <person name="Havlak P."/>
            <person name="Hellsten U."/>
            <person name="Kuo D.H."/>
            <person name="Larsson T."/>
            <person name="Lv J."/>
            <person name="Arendt D."/>
            <person name="Savage R."/>
            <person name="Osoegawa K."/>
            <person name="de Jong P."/>
            <person name="Grimwood J."/>
            <person name="Chapman J.A."/>
            <person name="Shapiro H."/>
            <person name="Aerts A."/>
            <person name="Otillar R.P."/>
            <person name="Terry A.Y."/>
            <person name="Boore J.L."/>
            <person name="Grigoriev I.V."/>
            <person name="Lindberg D.R."/>
            <person name="Seaver E.C."/>
            <person name="Weisblat D.A."/>
            <person name="Putnam N.H."/>
            <person name="Rokhsar D.S."/>
        </authorList>
    </citation>
    <scope>NUCLEOTIDE SEQUENCE [LARGE SCALE GENOMIC DNA]</scope>
</reference>
<dbReference type="GO" id="GO:0047238">
    <property type="term" value="F:glucuronosyl-N-acetylgalactosaminyl-proteoglycan 4-beta-N-acetylgalactosaminyltransferase activity"/>
    <property type="evidence" value="ECO:0007669"/>
    <property type="project" value="TreeGrafter"/>
</dbReference>
<dbReference type="EMBL" id="KB200314">
    <property type="protein sequence ID" value="ESP02248.1"/>
    <property type="molecule type" value="Genomic_DNA"/>
</dbReference>
<evidence type="ECO:0000256" key="4">
    <source>
        <dbReference type="ARBA" id="ARBA00022692"/>
    </source>
</evidence>
<sequence>MINIRETKSLNHEEKFEPRIRTQNNHIEPKGGPVKKLIRPRYASTELGIRERLFIGVITSKNTIDTLGVAINKTVHQHATKIVFFMEEKGQTLPPGMSVVSFSDKYPHLVPIHVLKYVSEHYPETYDYYLFVSDRAYIRGEKLADLINHISVSQHVYMGFPQALNGASGNYCPLEGGVLLSQSILSRILNELDWCNTNCHSSDPSLNLGKCIQHSTELSCQDHTGVRIKYDNDFDFDDEIAKLKIKEEFNNSITVFPMPDDINHYKLHRYYCQYELNQTRQEIEKTKDNIMYMSQFAPGGRESVSWPIGKSVPEPYKPKSRFDVIRWDYFTETHIYFKDDFTNLVELKGEDKLDVQDVIKISVDRLNQKYGNIYLYSKLLNGYRRFDPQRGMEYTMDLILRDISHQNTEVEKRVHLVRPLGRVEIVPMPYVTENTRVNMVLPVTEDEIDGVANFLDAYAKTCLDSGEDTYLLIVFIYKHQVQDGPDDIYNVLKSLVAYYEKKYHNGGKISWVSLLHQEAYISDLFVMDEVIGRFSTSSLMLLCSVGMELASDYFNRVRMNTIEGWQVFFPIGFWQYKPNLIYDKKPYPNTIDINSRTGHYDPNSYEHSSFYVSDFNEMRKQITAEEAQEYDIYDMFIKTQKLHVFRAIEPAFKHRYKSFSCPSSAPSKKFQRCLTRRSLGLANRGQLAKLVYEHMEKLGANSQSDAGRIEILKNIN</sequence>
<dbReference type="EC" id="2.4.1.-" evidence="9"/>
<dbReference type="KEGG" id="lgi:LOTGIDRAFT_138772"/>
<comment type="similarity">
    <text evidence="2 9">Belongs to the chondroitin N-acetylgalactosaminyltransferase family.</text>
</comment>
<accession>V4AXE2</accession>
<evidence type="ECO:0000256" key="1">
    <source>
        <dbReference type="ARBA" id="ARBA00004447"/>
    </source>
</evidence>
<evidence type="ECO:0000256" key="3">
    <source>
        <dbReference type="ARBA" id="ARBA00022679"/>
    </source>
</evidence>
<keyword evidence="4" id="KW-0812">Transmembrane</keyword>
<name>V4AXE2_LOTGI</name>
<gene>
    <name evidence="10" type="ORF">LOTGIDRAFT_138772</name>
</gene>
<dbReference type="PANTHER" id="PTHR12369:SF13">
    <property type="entry name" value="HEXOSYLTRANSFERASE"/>
    <property type="match status" value="1"/>
</dbReference>
<keyword evidence="3 9" id="KW-0808">Transferase</keyword>
<evidence type="ECO:0000256" key="9">
    <source>
        <dbReference type="RuleBase" id="RU364016"/>
    </source>
</evidence>
<evidence type="ECO:0000256" key="2">
    <source>
        <dbReference type="ARBA" id="ARBA00009239"/>
    </source>
</evidence>
<dbReference type="Pfam" id="PF05679">
    <property type="entry name" value="CHGN"/>
    <property type="match status" value="1"/>
</dbReference>
<evidence type="ECO:0000256" key="6">
    <source>
        <dbReference type="ARBA" id="ARBA00022989"/>
    </source>
</evidence>
<organism evidence="10 11">
    <name type="scientific">Lottia gigantea</name>
    <name type="common">Giant owl limpet</name>
    <dbReference type="NCBI Taxonomy" id="225164"/>
    <lineage>
        <taxon>Eukaryota</taxon>
        <taxon>Metazoa</taxon>
        <taxon>Spiralia</taxon>
        <taxon>Lophotrochozoa</taxon>
        <taxon>Mollusca</taxon>
        <taxon>Gastropoda</taxon>
        <taxon>Patellogastropoda</taxon>
        <taxon>Lottioidea</taxon>
        <taxon>Lottiidae</taxon>
        <taxon>Lottia</taxon>
    </lineage>
</organism>
<dbReference type="STRING" id="225164.V4AXE2"/>
<dbReference type="AlphaFoldDB" id="V4AXE2"/>
<dbReference type="OMA" id="YLNRVRM"/>
<evidence type="ECO:0000256" key="8">
    <source>
        <dbReference type="ARBA" id="ARBA00023136"/>
    </source>
</evidence>
<evidence type="ECO:0000313" key="10">
    <source>
        <dbReference type="EMBL" id="ESP02248.1"/>
    </source>
</evidence>
<dbReference type="HOGENOM" id="CLU_016244_1_0_1"/>
<evidence type="ECO:0000313" key="11">
    <source>
        <dbReference type="Proteomes" id="UP000030746"/>
    </source>
</evidence>
<dbReference type="PANTHER" id="PTHR12369">
    <property type="entry name" value="CHONDROITIN SYNTHASE"/>
    <property type="match status" value="1"/>
</dbReference>
<keyword evidence="11" id="KW-1185">Reference proteome</keyword>
<keyword evidence="7 9" id="KW-0333">Golgi apparatus</keyword>
<dbReference type="InterPro" id="IPR051227">
    <property type="entry name" value="CS_glycosyltransferase"/>
</dbReference>
<dbReference type="CTD" id="20234107"/>
<proteinExistence type="inferred from homology"/>
<dbReference type="InterPro" id="IPR008428">
    <property type="entry name" value="Chond_GalNAc"/>
</dbReference>
<dbReference type="Proteomes" id="UP000030746">
    <property type="component" value="Unassembled WGS sequence"/>
</dbReference>
<dbReference type="RefSeq" id="XP_009047075.1">
    <property type="nucleotide sequence ID" value="XM_009048827.1"/>
</dbReference>
<dbReference type="GeneID" id="20234107"/>
<evidence type="ECO:0000256" key="7">
    <source>
        <dbReference type="ARBA" id="ARBA00023034"/>
    </source>
</evidence>
<dbReference type="GO" id="GO:0032580">
    <property type="term" value="C:Golgi cisterna membrane"/>
    <property type="evidence" value="ECO:0007669"/>
    <property type="project" value="UniProtKB-SubCell"/>
</dbReference>
<dbReference type="OrthoDB" id="9985088at2759"/>
<keyword evidence="8" id="KW-0472">Membrane</keyword>
<keyword evidence="6" id="KW-1133">Transmembrane helix</keyword>
<protein>
    <recommendedName>
        <fullName evidence="9">Hexosyltransferase</fullName>
        <ecNumber evidence="9">2.4.1.-</ecNumber>
    </recommendedName>
</protein>
<dbReference type="Gene3D" id="3.90.550.50">
    <property type="match status" value="1"/>
</dbReference>
<evidence type="ECO:0000256" key="5">
    <source>
        <dbReference type="ARBA" id="ARBA00022968"/>
    </source>
</evidence>
<comment type="subcellular location">
    <subcellularLocation>
        <location evidence="1 9">Golgi apparatus</location>
        <location evidence="1 9">Golgi stack membrane</location>
        <topology evidence="1 9">Single-pass type II membrane protein</topology>
    </subcellularLocation>
</comment>
<keyword evidence="5 9" id="KW-0735">Signal-anchor</keyword>